<comment type="caution">
    <text evidence="2">The sequence shown here is derived from an EMBL/GenBank/DDBJ whole genome shotgun (WGS) entry which is preliminary data.</text>
</comment>
<dbReference type="AlphaFoldDB" id="A0A9Q0PM41"/>
<proteinExistence type="predicted"/>
<evidence type="ECO:0000259" key="1">
    <source>
        <dbReference type="SMART" id="SM00256"/>
    </source>
</evidence>
<gene>
    <name evidence="2" type="ORF">OIU85_006934</name>
</gene>
<dbReference type="OrthoDB" id="1071894at2759"/>
<accession>A0A9Q0PM41</accession>
<protein>
    <recommendedName>
        <fullName evidence="1">F-box domain-containing protein</fullName>
    </recommendedName>
</protein>
<dbReference type="Proteomes" id="UP001151529">
    <property type="component" value="Chromosome 8"/>
</dbReference>
<organism evidence="2 3">
    <name type="scientific">Salix viminalis</name>
    <name type="common">Common osier</name>
    <name type="synonym">Basket willow</name>
    <dbReference type="NCBI Taxonomy" id="40686"/>
    <lineage>
        <taxon>Eukaryota</taxon>
        <taxon>Viridiplantae</taxon>
        <taxon>Streptophyta</taxon>
        <taxon>Embryophyta</taxon>
        <taxon>Tracheophyta</taxon>
        <taxon>Spermatophyta</taxon>
        <taxon>Magnoliopsida</taxon>
        <taxon>eudicotyledons</taxon>
        <taxon>Gunneridae</taxon>
        <taxon>Pentapetalae</taxon>
        <taxon>rosids</taxon>
        <taxon>fabids</taxon>
        <taxon>Malpighiales</taxon>
        <taxon>Salicaceae</taxon>
        <taxon>Saliceae</taxon>
        <taxon>Salix</taxon>
    </lineage>
</organism>
<dbReference type="PANTHER" id="PTHR31790:SF609">
    <property type="entry name" value="F-BOX PROTEIN CPR30-LIKE"/>
    <property type="match status" value="1"/>
</dbReference>
<feature type="domain" description="F-box" evidence="1">
    <location>
        <begin position="14"/>
        <end position="54"/>
    </location>
</feature>
<dbReference type="SMART" id="SM00256">
    <property type="entry name" value="FBOX"/>
    <property type="match status" value="1"/>
</dbReference>
<reference evidence="2" key="2">
    <citation type="journal article" date="2023" name="Int. J. Mol. Sci.">
        <title>De Novo Assembly and Annotation of 11 Diverse Shrub Willow (Salix) Genomes Reveals Novel Gene Organization in Sex-Linked Regions.</title>
        <authorList>
            <person name="Hyden B."/>
            <person name="Feng K."/>
            <person name="Yates T.B."/>
            <person name="Jawdy S."/>
            <person name="Cereghino C."/>
            <person name="Smart L.B."/>
            <person name="Muchero W."/>
        </authorList>
    </citation>
    <scope>NUCLEOTIDE SEQUENCE [LARGE SCALE GENOMIC DNA]</scope>
    <source>
        <tissue evidence="2">Shoot tip</tissue>
    </source>
</reference>
<evidence type="ECO:0000313" key="3">
    <source>
        <dbReference type="Proteomes" id="UP001151529"/>
    </source>
</evidence>
<dbReference type="InterPro" id="IPR036047">
    <property type="entry name" value="F-box-like_dom_sf"/>
</dbReference>
<dbReference type="PANTHER" id="PTHR31790">
    <property type="entry name" value="OS02G0783600 PROTEIN"/>
    <property type="match status" value="1"/>
</dbReference>
<dbReference type="SUPFAM" id="SSF81383">
    <property type="entry name" value="F-box domain"/>
    <property type="match status" value="1"/>
</dbReference>
<name>A0A9Q0PM41_SALVM</name>
<dbReference type="InterPro" id="IPR052361">
    <property type="entry name" value="F-box_domain"/>
</dbReference>
<dbReference type="Pfam" id="PF00646">
    <property type="entry name" value="F-box"/>
    <property type="match status" value="1"/>
</dbReference>
<dbReference type="EMBL" id="JAPFFL010000012">
    <property type="protein sequence ID" value="KAJ6690736.1"/>
    <property type="molecule type" value="Genomic_DNA"/>
</dbReference>
<dbReference type="InterPro" id="IPR001810">
    <property type="entry name" value="F-box_dom"/>
</dbReference>
<keyword evidence="3" id="KW-1185">Reference proteome</keyword>
<sequence>MDRKVAEEVKKDRILEHLVTKILLKTPIKSILRFRCVSQSWNSLVTLPYFIKEHLANAKPLILRTETSSITLFCFLTALAMIQEVMTIRFLARIVRLEEVKRDSIPEYLVTKILLKTPIKSILRFSEGLDRSSQIEFHRPHSFEIVASCNGVVFHRGRHREFDGRRLILWNPSIKKTLYFHLLGHMPILSTTLLGLGYDPEVMTIRFLARIVRLGVDIANLMAGRLILWNPSIKKTLYLPPPRSYASTVTTLLDLGYDPRSDDYKVPARIVRLEEVKRDRIPEHLVTKILQKAPIKSILRFSEGLDRSSQIEFHRPHSFEIIASCNGVVFHRGRHREFDGRRLILWNPSIKKTLYFHLLGHMAVLS</sequence>
<reference evidence="2" key="1">
    <citation type="submission" date="2022-11" db="EMBL/GenBank/DDBJ databases">
        <authorList>
            <person name="Hyden B.L."/>
            <person name="Feng K."/>
            <person name="Yates T."/>
            <person name="Jawdy S."/>
            <person name="Smart L.B."/>
            <person name="Muchero W."/>
        </authorList>
    </citation>
    <scope>NUCLEOTIDE SEQUENCE</scope>
    <source>
        <tissue evidence="2">Shoot tip</tissue>
    </source>
</reference>
<evidence type="ECO:0000313" key="2">
    <source>
        <dbReference type="EMBL" id="KAJ6690736.1"/>
    </source>
</evidence>